<feature type="transmembrane region" description="Helical" evidence="2">
    <location>
        <begin position="132"/>
        <end position="154"/>
    </location>
</feature>
<feature type="region of interest" description="Disordered" evidence="1">
    <location>
        <begin position="77"/>
        <end position="97"/>
    </location>
</feature>
<evidence type="ECO:0000256" key="2">
    <source>
        <dbReference type="SAM" id="Phobius"/>
    </source>
</evidence>
<gene>
    <name evidence="3" type="ORF">OSIN01602_LOCUS6323</name>
</gene>
<dbReference type="EMBL" id="HBGO01011305">
    <property type="protein sequence ID" value="CAD9331848.1"/>
    <property type="molecule type" value="Transcribed_RNA"/>
</dbReference>
<dbReference type="AlphaFoldDB" id="A0A7S1Z9C1"/>
<protein>
    <submittedName>
        <fullName evidence="3">Uncharacterized protein</fullName>
    </submittedName>
</protein>
<feature type="transmembrane region" description="Helical" evidence="2">
    <location>
        <begin position="108"/>
        <end position="126"/>
    </location>
</feature>
<name>A0A7S1Z9C1_TRICV</name>
<keyword evidence="2" id="KW-0812">Transmembrane</keyword>
<proteinExistence type="predicted"/>
<sequence>MPRPNKIPTMISATLILLYLVGATSAFLPSSPRAKLHEVSSSEDVVLSPQLASPPPVRRAGPREGGSFEAARVPFYGAEDRQHRHPTHVSRGKDTSDLKRKQVDGTSWAENLVIYAAAAVATFLFWGDPATYAILNMAFAFILVTFCWATNLIISLNEEDFSERGATA</sequence>
<keyword evidence="2" id="KW-0472">Membrane</keyword>
<feature type="transmembrane region" description="Helical" evidence="2">
    <location>
        <begin position="6"/>
        <end position="28"/>
    </location>
</feature>
<organism evidence="3">
    <name type="scientific">Trieres chinensis</name>
    <name type="common">Marine centric diatom</name>
    <name type="synonym">Odontella sinensis</name>
    <dbReference type="NCBI Taxonomy" id="1514140"/>
    <lineage>
        <taxon>Eukaryota</taxon>
        <taxon>Sar</taxon>
        <taxon>Stramenopiles</taxon>
        <taxon>Ochrophyta</taxon>
        <taxon>Bacillariophyta</taxon>
        <taxon>Mediophyceae</taxon>
        <taxon>Biddulphiophycidae</taxon>
        <taxon>Eupodiscales</taxon>
        <taxon>Parodontellaceae</taxon>
        <taxon>Trieres</taxon>
    </lineage>
</organism>
<accession>A0A7S1Z9C1</accession>
<evidence type="ECO:0000313" key="3">
    <source>
        <dbReference type="EMBL" id="CAD9331848.1"/>
    </source>
</evidence>
<reference evidence="3" key="1">
    <citation type="submission" date="2021-01" db="EMBL/GenBank/DDBJ databases">
        <authorList>
            <person name="Corre E."/>
            <person name="Pelletier E."/>
            <person name="Niang G."/>
            <person name="Scheremetjew M."/>
            <person name="Finn R."/>
            <person name="Kale V."/>
            <person name="Holt S."/>
            <person name="Cochrane G."/>
            <person name="Meng A."/>
            <person name="Brown T."/>
            <person name="Cohen L."/>
        </authorList>
    </citation>
    <scope>NUCLEOTIDE SEQUENCE</scope>
    <source>
        <strain evidence="3">Grunow 1884</strain>
    </source>
</reference>
<evidence type="ECO:0000256" key="1">
    <source>
        <dbReference type="SAM" id="MobiDB-lite"/>
    </source>
</evidence>
<keyword evidence="2" id="KW-1133">Transmembrane helix</keyword>